<reference evidence="3 4" key="2">
    <citation type="submission" date="2024-05" db="EMBL/GenBank/DDBJ databases">
        <authorList>
            <person name="Chen Y."/>
            <person name="Shah S."/>
            <person name="Dougan E. K."/>
            <person name="Thang M."/>
            <person name="Chan C."/>
        </authorList>
    </citation>
    <scope>NUCLEOTIDE SEQUENCE [LARGE SCALE GENOMIC DNA]</scope>
</reference>
<protein>
    <submittedName>
        <fullName evidence="3">Mitochondrial splicing suppressor 51-like C-terminal domain-containing protein</fullName>
    </submittedName>
</protein>
<evidence type="ECO:0000313" key="4">
    <source>
        <dbReference type="Proteomes" id="UP001152797"/>
    </source>
</evidence>
<comment type="caution">
    <text evidence="2">The sequence shown here is derived from an EMBL/GenBank/DDBJ whole genome shotgun (WGS) entry which is preliminary data.</text>
</comment>
<sequence length="414" mass="45196">MDADVNADESPGTFRWPRRMPLPALPAGKPDVSGISDEGWGPYLRQRGGEKMIAAARSQAMMLDGLSFPLSLAWILLQESVVSLQQGDVHVVLLGATSKAEVRILQESTYWQELVMLLESRCNIRLHFVGPEISPAKSVEKTGDIHSMQPPCAKRFFMARSDLTPENTICAVFNGGFGNFVSSRRDELFWSWMPDLLFLADSHFMCVFFCAYDYADLKGEVAIHRALGSLFALAPRRNPFAMATVYSGEDDSEWFSGNSFMYATCGSQKSVRHPAMILAAEASDRPQLISAVMKLAEDDEASVELAALPVRLHPSPALKEGASAKAAGYAPESTPSRVTCGEMKAMEGGWRFEVPMSDSSCVEAADLQISDTGLSFVAGGERILVEWPQAVDSTTARASYSSRSSKLVVKVKAQ</sequence>
<dbReference type="AlphaFoldDB" id="A0A9P1G764"/>
<reference evidence="2" key="1">
    <citation type="submission" date="2022-10" db="EMBL/GenBank/DDBJ databases">
        <authorList>
            <person name="Chen Y."/>
            <person name="Dougan E. K."/>
            <person name="Chan C."/>
            <person name="Rhodes N."/>
            <person name="Thang M."/>
        </authorList>
    </citation>
    <scope>NUCLEOTIDE SEQUENCE</scope>
</reference>
<evidence type="ECO:0000259" key="1">
    <source>
        <dbReference type="Pfam" id="PF20179"/>
    </source>
</evidence>
<dbReference type="EMBL" id="CAMXCT010002673">
    <property type="protein sequence ID" value="CAI3999757.1"/>
    <property type="molecule type" value="Genomic_DNA"/>
</dbReference>
<accession>A0A9P1G764</accession>
<dbReference type="OrthoDB" id="425138at2759"/>
<dbReference type="EMBL" id="CAMXCT020002673">
    <property type="protein sequence ID" value="CAL1153132.1"/>
    <property type="molecule type" value="Genomic_DNA"/>
</dbReference>
<evidence type="ECO:0000313" key="3">
    <source>
        <dbReference type="EMBL" id="CAL4787069.1"/>
    </source>
</evidence>
<dbReference type="PANTHER" id="PTHR28069">
    <property type="entry name" value="GH20023P"/>
    <property type="match status" value="1"/>
</dbReference>
<dbReference type="Proteomes" id="UP001152797">
    <property type="component" value="Unassembled WGS sequence"/>
</dbReference>
<gene>
    <name evidence="2" type="ORF">C1SCF055_LOCUS25931</name>
</gene>
<keyword evidence="4" id="KW-1185">Reference proteome</keyword>
<name>A0A9P1G764_9DINO</name>
<dbReference type="Pfam" id="PF20179">
    <property type="entry name" value="MSS51_C"/>
    <property type="match status" value="1"/>
</dbReference>
<dbReference type="InterPro" id="IPR046824">
    <property type="entry name" value="Mss51-like_C"/>
</dbReference>
<organism evidence="2">
    <name type="scientific">Cladocopium goreaui</name>
    <dbReference type="NCBI Taxonomy" id="2562237"/>
    <lineage>
        <taxon>Eukaryota</taxon>
        <taxon>Sar</taxon>
        <taxon>Alveolata</taxon>
        <taxon>Dinophyceae</taxon>
        <taxon>Suessiales</taxon>
        <taxon>Symbiodiniaceae</taxon>
        <taxon>Cladocopium</taxon>
    </lineage>
</organism>
<dbReference type="EMBL" id="CAMXCT030002673">
    <property type="protein sequence ID" value="CAL4787069.1"/>
    <property type="molecule type" value="Genomic_DNA"/>
</dbReference>
<proteinExistence type="predicted"/>
<evidence type="ECO:0000313" key="2">
    <source>
        <dbReference type="EMBL" id="CAI3999757.1"/>
    </source>
</evidence>
<feature type="domain" description="Mitochondrial splicing suppressor 51-like C-terminal" evidence="1">
    <location>
        <begin position="69"/>
        <end position="241"/>
    </location>
</feature>
<dbReference type="PANTHER" id="PTHR28069:SF1">
    <property type="entry name" value="PROTEIN MSS51, MITOCHONDRIAL"/>
    <property type="match status" value="1"/>
</dbReference>